<dbReference type="PROSITE" id="PS50977">
    <property type="entry name" value="HTH_TETR_2"/>
    <property type="match status" value="1"/>
</dbReference>
<evidence type="ECO:0000256" key="1">
    <source>
        <dbReference type="ARBA" id="ARBA00023125"/>
    </source>
</evidence>
<proteinExistence type="predicted"/>
<feature type="DNA-binding region" description="H-T-H motif" evidence="2">
    <location>
        <begin position="32"/>
        <end position="51"/>
    </location>
</feature>
<dbReference type="AlphaFoldDB" id="A0A4V2PBW1"/>
<accession>A0A4V2PBW1</accession>
<feature type="domain" description="HTH tetR-type" evidence="3">
    <location>
        <begin position="9"/>
        <end position="69"/>
    </location>
</feature>
<evidence type="ECO:0000313" key="4">
    <source>
        <dbReference type="EMBL" id="TCJ98925.1"/>
    </source>
</evidence>
<keyword evidence="1 2" id="KW-0238">DNA-binding</keyword>
<evidence type="ECO:0000259" key="3">
    <source>
        <dbReference type="PROSITE" id="PS50977"/>
    </source>
</evidence>
<dbReference type="OrthoDB" id="9798857at2"/>
<evidence type="ECO:0000313" key="5">
    <source>
        <dbReference type="Proteomes" id="UP000294702"/>
    </source>
</evidence>
<evidence type="ECO:0000256" key="2">
    <source>
        <dbReference type="PROSITE-ProRule" id="PRU00335"/>
    </source>
</evidence>
<dbReference type="PANTHER" id="PTHR43479">
    <property type="entry name" value="ACREF/ENVCD OPERON REPRESSOR-RELATED"/>
    <property type="match status" value="1"/>
</dbReference>
<dbReference type="Proteomes" id="UP000294702">
    <property type="component" value="Unassembled WGS sequence"/>
</dbReference>
<dbReference type="InterPro" id="IPR050624">
    <property type="entry name" value="HTH-type_Tx_Regulator"/>
</dbReference>
<comment type="caution">
    <text evidence="4">The sequence shown here is derived from an EMBL/GenBank/DDBJ whole genome shotgun (WGS) entry which is preliminary data.</text>
</comment>
<dbReference type="InterPro" id="IPR009057">
    <property type="entry name" value="Homeodomain-like_sf"/>
</dbReference>
<gene>
    <name evidence="4" type="ORF">EV694_1358</name>
</gene>
<dbReference type="InterPro" id="IPR001647">
    <property type="entry name" value="HTH_TetR"/>
</dbReference>
<dbReference type="PANTHER" id="PTHR43479:SF7">
    <property type="entry name" value="TETR-FAMILY TRANSCRIPTIONAL REGULATOR"/>
    <property type="match status" value="1"/>
</dbReference>
<organism evidence="4 5">
    <name type="scientific">Volucribacter psittacicida</name>
    <dbReference type="NCBI Taxonomy" id="203482"/>
    <lineage>
        <taxon>Bacteria</taxon>
        <taxon>Pseudomonadati</taxon>
        <taxon>Pseudomonadota</taxon>
        <taxon>Gammaproteobacteria</taxon>
        <taxon>Pasteurellales</taxon>
        <taxon>Pasteurellaceae</taxon>
        <taxon>Volucribacter</taxon>
    </lineage>
</organism>
<name>A0A4V2PBW1_9PAST</name>
<dbReference type="RefSeq" id="WP_132690736.1">
    <property type="nucleotide sequence ID" value="NZ_SMFT01000002.1"/>
</dbReference>
<keyword evidence="5" id="KW-1185">Reference proteome</keyword>
<protein>
    <submittedName>
        <fullName evidence="4">TetR family transcriptional regulator</fullName>
    </submittedName>
</protein>
<dbReference type="Gene3D" id="1.10.357.10">
    <property type="entry name" value="Tetracycline Repressor, domain 2"/>
    <property type="match status" value="1"/>
</dbReference>
<dbReference type="EMBL" id="SMFT01000002">
    <property type="protein sequence ID" value="TCJ98925.1"/>
    <property type="molecule type" value="Genomic_DNA"/>
</dbReference>
<reference evidence="4 5" key="1">
    <citation type="submission" date="2019-03" db="EMBL/GenBank/DDBJ databases">
        <title>Genomic Encyclopedia of Type Strains, Phase IV (KMG-IV): sequencing the most valuable type-strain genomes for metagenomic binning, comparative biology and taxonomic classification.</title>
        <authorList>
            <person name="Goeker M."/>
        </authorList>
    </citation>
    <scope>NUCLEOTIDE SEQUENCE [LARGE SCALE GENOMIC DNA]</scope>
    <source>
        <strain evidence="4 5">DSM 15534</strain>
    </source>
</reference>
<sequence length="182" mass="21738">MEKTDIRIIKTQRNIKNAFRQLLDKKNFEDITVQHIIDLAEINRTTFYKHYLNKNALATQVIDEFKQQIFLPILEKRFSSSSYEFAQYMATVLANFRQELKLLWKINTPKIHLKQDIYQIIKEKYIEEYKKSQPNDANITFQAHIFASISLAVTNYIIEQDTLSYPPELLKNIQFVFNRLLE</sequence>
<dbReference type="SUPFAM" id="SSF46689">
    <property type="entry name" value="Homeodomain-like"/>
    <property type="match status" value="1"/>
</dbReference>
<dbReference type="GO" id="GO:0003677">
    <property type="term" value="F:DNA binding"/>
    <property type="evidence" value="ECO:0007669"/>
    <property type="project" value="UniProtKB-UniRule"/>
</dbReference>